<dbReference type="AlphaFoldDB" id="A0A1T5BKI2"/>
<dbReference type="GO" id="GO:0030170">
    <property type="term" value="F:pyridoxal phosphate binding"/>
    <property type="evidence" value="ECO:0007669"/>
    <property type="project" value="UniProtKB-UniRule"/>
</dbReference>
<evidence type="ECO:0000259" key="5">
    <source>
        <dbReference type="Pfam" id="PF01168"/>
    </source>
</evidence>
<dbReference type="PROSITE" id="PS01211">
    <property type="entry name" value="UPF0001"/>
    <property type="match status" value="1"/>
</dbReference>
<dbReference type="CDD" id="cd00635">
    <property type="entry name" value="PLPDE_III_YBL036c_like"/>
    <property type="match status" value="1"/>
</dbReference>
<evidence type="ECO:0000256" key="1">
    <source>
        <dbReference type="ARBA" id="ARBA00022898"/>
    </source>
</evidence>
<dbReference type="InterPro" id="IPR001608">
    <property type="entry name" value="Ala_racemase_N"/>
</dbReference>
<dbReference type="RefSeq" id="WP_079682965.1">
    <property type="nucleotide sequence ID" value="NZ_FUYQ01000007.1"/>
</dbReference>
<dbReference type="FunFam" id="3.20.20.10:FF:000018">
    <property type="entry name" value="Pyridoxal phosphate homeostasis protein"/>
    <property type="match status" value="1"/>
</dbReference>
<comment type="cofactor">
    <cofactor evidence="3">
        <name>pyridoxal 5'-phosphate</name>
        <dbReference type="ChEBI" id="CHEBI:597326"/>
    </cofactor>
</comment>
<comment type="similarity">
    <text evidence="2 4">Belongs to the pyridoxal phosphate-binding protein YggS/PROSC family.</text>
</comment>
<dbReference type="EMBL" id="FUYQ01000007">
    <property type="protein sequence ID" value="SKB47811.1"/>
    <property type="molecule type" value="Genomic_DNA"/>
</dbReference>
<dbReference type="SUPFAM" id="SSF51419">
    <property type="entry name" value="PLP-binding barrel"/>
    <property type="match status" value="1"/>
</dbReference>
<dbReference type="PIRSF" id="PIRSF004848">
    <property type="entry name" value="YBL036c_PLPDEIII"/>
    <property type="match status" value="1"/>
</dbReference>
<proteinExistence type="inferred from homology"/>
<feature type="modified residue" description="N6-(pyridoxal phosphate)lysine" evidence="2 3">
    <location>
        <position position="25"/>
    </location>
</feature>
<organism evidence="6 7">
    <name type="scientific">Parabacteroides chartae</name>
    <dbReference type="NCBI Taxonomy" id="1037355"/>
    <lineage>
        <taxon>Bacteria</taxon>
        <taxon>Pseudomonadati</taxon>
        <taxon>Bacteroidota</taxon>
        <taxon>Bacteroidia</taxon>
        <taxon>Bacteroidales</taxon>
        <taxon>Tannerellaceae</taxon>
        <taxon>Parabacteroides</taxon>
    </lineage>
</organism>
<sequence length="222" mass="24930">MSISSNIKQLQASIPEGVTLVAVSKFHPVEALQEAYAAGQRVFGENKAQELLLKQEVMPKDIQWHFIGHLQSNKVKTIAPFIHTIHSIDSAKLLQEVDKQAARFNRTIRVLLQIYIAREDTKFGLSFEECIELLESGLIADCKHVEVCGLMGMATNTDNETQICDEFAKLNTFFKTVKASYFSNQDSFREISMGMSHDYKLAIAEGSTMIRVGSSIFGERSY</sequence>
<keyword evidence="1 2" id="KW-0663">Pyridoxal phosphate</keyword>
<evidence type="ECO:0000256" key="2">
    <source>
        <dbReference type="HAMAP-Rule" id="MF_02087"/>
    </source>
</evidence>
<dbReference type="PANTHER" id="PTHR10146">
    <property type="entry name" value="PROLINE SYNTHETASE CO-TRANSCRIBED BACTERIAL HOMOLOG PROTEIN"/>
    <property type="match status" value="1"/>
</dbReference>
<dbReference type="PANTHER" id="PTHR10146:SF14">
    <property type="entry name" value="PYRIDOXAL PHOSPHATE HOMEOSTASIS PROTEIN"/>
    <property type="match status" value="1"/>
</dbReference>
<comment type="function">
    <text evidence="2">Pyridoxal 5'-phosphate (PLP)-binding protein, which is involved in PLP homeostasis.</text>
</comment>
<gene>
    <name evidence="6" type="ORF">SAMN05660349_01362</name>
</gene>
<evidence type="ECO:0000256" key="3">
    <source>
        <dbReference type="PIRSR" id="PIRSR004848-1"/>
    </source>
</evidence>
<feature type="domain" description="Alanine racemase N-terminal" evidence="5">
    <location>
        <begin position="3"/>
        <end position="220"/>
    </location>
</feature>
<dbReference type="InterPro" id="IPR029066">
    <property type="entry name" value="PLP-binding_barrel"/>
</dbReference>
<dbReference type="HAMAP" id="MF_02087">
    <property type="entry name" value="PLP_homeostasis"/>
    <property type="match status" value="1"/>
</dbReference>
<dbReference type="InterPro" id="IPR011078">
    <property type="entry name" value="PyrdxlP_homeostasis"/>
</dbReference>
<protein>
    <recommendedName>
        <fullName evidence="2">Pyridoxal phosphate homeostasis protein</fullName>
        <shortName evidence="2">PLP homeostasis protein</shortName>
    </recommendedName>
</protein>
<reference evidence="7" key="1">
    <citation type="submission" date="2017-02" db="EMBL/GenBank/DDBJ databases">
        <authorList>
            <person name="Varghese N."/>
            <person name="Submissions S."/>
        </authorList>
    </citation>
    <scope>NUCLEOTIDE SEQUENCE [LARGE SCALE GENOMIC DNA]</scope>
    <source>
        <strain evidence="7">DSM 24967</strain>
    </source>
</reference>
<keyword evidence="7" id="KW-1185">Reference proteome</keyword>
<name>A0A1T5BKI2_9BACT</name>
<dbReference type="Gene3D" id="3.20.20.10">
    <property type="entry name" value="Alanine racemase"/>
    <property type="match status" value="1"/>
</dbReference>
<dbReference type="Proteomes" id="UP000190852">
    <property type="component" value="Unassembled WGS sequence"/>
</dbReference>
<dbReference type="Pfam" id="PF01168">
    <property type="entry name" value="Ala_racemase_N"/>
    <property type="match status" value="1"/>
</dbReference>
<dbReference type="NCBIfam" id="TIGR00044">
    <property type="entry name" value="YggS family pyridoxal phosphate-dependent enzyme"/>
    <property type="match status" value="1"/>
</dbReference>
<accession>A0A1T5BKI2</accession>
<evidence type="ECO:0000313" key="7">
    <source>
        <dbReference type="Proteomes" id="UP000190852"/>
    </source>
</evidence>
<evidence type="ECO:0000256" key="4">
    <source>
        <dbReference type="RuleBase" id="RU004514"/>
    </source>
</evidence>
<evidence type="ECO:0000313" key="6">
    <source>
        <dbReference type="EMBL" id="SKB47811.1"/>
    </source>
</evidence>